<dbReference type="PANTHER" id="PTHR12526:SF638">
    <property type="entry name" value="SPORE COAT PROTEIN SA"/>
    <property type="match status" value="1"/>
</dbReference>
<dbReference type="Proteomes" id="UP001482513">
    <property type="component" value="Unassembled WGS sequence"/>
</dbReference>
<organism evidence="1 2">
    <name type="scientific">Leptolyngbya subtilissima DQ-A4</name>
    <dbReference type="NCBI Taxonomy" id="2933933"/>
    <lineage>
        <taxon>Bacteria</taxon>
        <taxon>Bacillati</taxon>
        <taxon>Cyanobacteriota</taxon>
        <taxon>Cyanophyceae</taxon>
        <taxon>Leptolyngbyales</taxon>
        <taxon>Leptolyngbyaceae</taxon>
        <taxon>Leptolyngbya group</taxon>
        <taxon>Leptolyngbya</taxon>
    </lineage>
</organism>
<dbReference type="PANTHER" id="PTHR12526">
    <property type="entry name" value="GLYCOSYLTRANSFERASE"/>
    <property type="match status" value="1"/>
</dbReference>
<reference evidence="1 2" key="1">
    <citation type="submission" date="2022-04" db="EMBL/GenBank/DDBJ databases">
        <title>Positive selection, recombination, and allopatry shape intraspecific diversity of widespread and dominant cyanobacteria.</title>
        <authorList>
            <person name="Wei J."/>
            <person name="Shu W."/>
            <person name="Hu C."/>
        </authorList>
    </citation>
    <scope>NUCLEOTIDE SEQUENCE [LARGE SCALE GENOMIC DNA]</scope>
    <source>
        <strain evidence="1 2">DQ-A4</strain>
    </source>
</reference>
<comment type="caution">
    <text evidence="1">The sequence shown here is derived from an EMBL/GenBank/DDBJ whole genome shotgun (WGS) entry which is preliminary data.</text>
</comment>
<dbReference type="EMBL" id="JAMPKX010000011">
    <property type="protein sequence ID" value="MEP0949324.1"/>
    <property type="molecule type" value="Genomic_DNA"/>
</dbReference>
<dbReference type="Gene3D" id="3.40.50.2000">
    <property type="entry name" value="Glycogen Phosphorylase B"/>
    <property type="match status" value="2"/>
</dbReference>
<proteinExistence type="predicted"/>
<gene>
    <name evidence="1" type="ORF">NC992_20760</name>
</gene>
<dbReference type="CDD" id="cd03801">
    <property type="entry name" value="GT4_PimA-like"/>
    <property type="match status" value="1"/>
</dbReference>
<dbReference type="Pfam" id="PF13692">
    <property type="entry name" value="Glyco_trans_1_4"/>
    <property type="match status" value="1"/>
</dbReference>
<evidence type="ECO:0000313" key="1">
    <source>
        <dbReference type="EMBL" id="MEP0949324.1"/>
    </source>
</evidence>
<dbReference type="SUPFAM" id="SSF53756">
    <property type="entry name" value="UDP-Glycosyltransferase/glycogen phosphorylase"/>
    <property type="match status" value="1"/>
</dbReference>
<protein>
    <submittedName>
        <fullName evidence="1">Glycosyltransferase family 4 protein</fullName>
    </submittedName>
</protein>
<keyword evidence="2" id="KW-1185">Reference proteome</keyword>
<dbReference type="RefSeq" id="WP_190704857.1">
    <property type="nucleotide sequence ID" value="NZ_JAMPKX010000011.1"/>
</dbReference>
<evidence type="ECO:0000313" key="2">
    <source>
        <dbReference type="Proteomes" id="UP001482513"/>
    </source>
</evidence>
<accession>A0ABV0K9J9</accession>
<sequence>MHITFVSGSYRPDQDGVADYLANLRSHLSQRHAASTVLTTHDSALAVADPAVQGALAHWGLPQLLPLVQTILATPTDILHIQHAAGSYRFKRPVFLLPVLLRQAGYRRPIVTTAHEYGWWEWQPKWFPAGWLERVKEWGQKRTWWDREDGFLLTGSDAIITTNQNITGIMQERLPTLRDRMVTVPIAANLTVAPVDRAMARSQLRHERSWPQEAQVVAFFGFLHPVKGLTYLLQGFRQVRDRHPQARLLLIGGVETLSLNGQDAENFWQQVQTQIRDLHLTDFVHCTGYVEAETASRYLSGSDLGVLPFTPGISLKSGSLLAMLAHRLPTIATRTAETDAVLCDRRIIAPVVPRSGDAVAEAISTLLNNPAEQERLAAAGHEFVQAFTWEGITDRHCDIYQQLLER</sequence>
<name>A0ABV0K9J9_9CYAN</name>